<feature type="domain" description="RRM" evidence="3">
    <location>
        <begin position="10"/>
        <end position="88"/>
    </location>
</feature>
<keyword evidence="1 2" id="KW-0694">RNA-binding</keyword>
<dbReference type="EMBL" id="BAABUJ010000009">
    <property type="protein sequence ID" value="GAA5798084.1"/>
    <property type="molecule type" value="Genomic_DNA"/>
</dbReference>
<dbReference type="SUPFAM" id="SSF54928">
    <property type="entry name" value="RNA-binding domain, RBD"/>
    <property type="match status" value="2"/>
</dbReference>
<sequence>MNQHENGNLITLIVKHLPDFIAFSNELRSSYFRPYKPLGVRFMQSQSMPGFVFLDFPDRNTAEAAFEKLKTINFGLYYKQVSVEYAKPDPNGQQLADPIIMSIEQQEQAADPISLTQGILYPPNPHLQYFYPDPTPDILANITNAIGTVPRFYTQVLHLMNKYNMPPPFGPIDKGSIPSLLKRKRDDLLASDESELEDDNDHSDEMKLQEEKVKQARLGRIAAEKQKLAISTTQTASTTSNAQTSKNTPKIKINIGKQVTEKLASPTLSDEQKLIRDKCLSMSELINLPAFKNYTSGTPSNKLYVKNLSKQVTEQDLIDLYSNFSPDIQVNLMKKGRLRDQAFVEFPDEKQANLALTCTNGYVLVDRPMAVLFSKSAS</sequence>
<dbReference type="SMART" id="SM00360">
    <property type="entry name" value="RRM"/>
    <property type="match status" value="2"/>
</dbReference>
<evidence type="ECO:0000313" key="5">
    <source>
        <dbReference type="Proteomes" id="UP001476247"/>
    </source>
</evidence>
<name>A0ABP9XTH8_9FUNG</name>
<dbReference type="PANTHER" id="PTHR16105">
    <property type="entry name" value="RNA-BINDING REGION-CONTAINING PROTEIN 3"/>
    <property type="match status" value="1"/>
</dbReference>
<comment type="caution">
    <text evidence="4">The sequence shown here is derived from an EMBL/GenBank/DDBJ whole genome shotgun (WGS) entry which is preliminary data.</text>
</comment>
<accession>A0ABP9XTH8</accession>
<dbReference type="Pfam" id="PF00076">
    <property type="entry name" value="RRM_1"/>
    <property type="match status" value="1"/>
</dbReference>
<dbReference type="InterPro" id="IPR035979">
    <property type="entry name" value="RBD_domain_sf"/>
</dbReference>
<feature type="domain" description="RRM" evidence="3">
    <location>
        <begin position="301"/>
        <end position="376"/>
    </location>
</feature>
<dbReference type="InterPro" id="IPR045164">
    <property type="entry name" value="RBM41/RNPC3"/>
</dbReference>
<evidence type="ECO:0000256" key="1">
    <source>
        <dbReference type="ARBA" id="ARBA00022884"/>
    </source>
</evidence>
<proteinExistence type="predicted"/>
<reference evidence="4 5" key="1">
    <citation type="submission" date="2024-04" db="EMBL/GenBank/DDBJ databases">
        <title>genome sequences of Mucor flavus KT1a and Helicostylum pulchrum KT1b strains isolation_sourced from the surface of a dry-aged beef.</title>
        <authorList>
            <person name="Toyotome T."/>
            <person name="Hosono M."/>
            <person name="Torimaru M."/>
            <person name="Fukuda K."/>
            <person name="Mikami N."/>
        </authorList>
    </citation>
    <scope>NUCLEOTIDE SEQUENCE [LARGE SCALE GENOMIC DNA]</scope>
    <source>
        <strain evidence="4 5">KT1b</strain>
    </source>
</reference>
<evidence type="ECO:0000256" key="2">
    <source>
        <dbReference type="PROSITE-ProRule" id="PRU00176"/>
    </source>
</evidence>
<keyword evidence="5" id="KW-1185">Reference proteome</keyword>
<dbReference type="PROSITE" id="PS50102">
    <property type="entry name" value="RRM"/>
    <property type="match status" value="2"/>
</dbReference>
<dbReference type="Proteomes" id="UP001476247">
    <property type="component" value="Unassembled WGS sequence"/>
</dbReference>
<evidence type="ECO:0000313" key="4">
    <source>
        <dbReference type="EMBL" id="GAA5798084.1"/>
    </source>
</evidence>
<dbReference type="InterPro" id="IPR000504">
    <property type="entry name" value="RRM_dom"/>
</dbReference>
<dbReference type="Gene3D" id="3.30.70.330">
    <property type="match status" value="2"/>
</dbReference>
<dbReference type="InterPro" id="IPR012677">
    <property type="entry name" value="Nucleotide-bd_a/b_plait_sf"/>
</dbReference>
<evidence type="ECO:0000259" key="3">
    <source>
        <dbReference type="PROSITE" id="PS50102"/>
    </source>
</evidence>
<gene>
    <name evidence="4" type="ORF">HPULCUR_003484</name>
</gene>
<protein>
    <recommendedName>
        <fullName evidence="3">RRM domain-containing protein</fullName>
    </recommendedName>
</protein>
<organism evidence="4 5">
    <name type="scientific">Helicostylum pulchrum</name>
    <dbReference type="NCBI Taxonomy" id="562976"/>
    <lineage>
        <taxon>Eukaryota</taxon>
        <taxon>Fungi</taxon>
        <taxon>Fungi incertae sedis</taxon>
        <taxon>Mucoromycota</taxon>
        <taxon>Mucoromycotina</taxon>
        <taxon>Mucoromycetes</taxon>
        <taxon>Mucorales</taxon>
        <taxon>Mucorineae</taxon>
        <taxon>Mucoraceae</taxon>
        <taxon>Helicostylum</taxon>
    </lineage>
</organism>
<dbReference type="PANTHER" id="PTHR16105:SF0">
    <property type="entry name" value="RNA-BINDING REGION-CONTAINING PROTEIN 3"/>
    <property type="match status" value="1"/>
</dbReference>